<evidence type="ECO:0000313" key="1">
    <source>
        <dbReference type="EMBL" id="KAL2559725.1"/>
    </source>
</evidence>
<dbReference type="AlphaFoldDB" id="A0ABD1XCM5"/>
<gene>
    <name evidence="1" type="ORF">Fot_04464</name>
</gene>
<organism evidence="1 2">
    <name type="scientific">Forsythia ovata</name>
    <dbReference type="NCBI Taxonomy" id="205694"/>
    <lineage>
        <taxon>Eukaryota</taxon>
        <taxon>Viridiplantae</taxon>
        <taxon>Streptophyta</taxon>
        <taxon>Embryophyta</taxon>
        <taxon>Tracheophyta</taxon>
        <taxon>Spermatophyta</taxon>
        <taxon>Magnoliopsida</taxon>
        <taxon>eudicotyledons</taxon>
        <taxon>Gunneridae</taxon>
        <taxon>Pentapetalae</taxon>
        <taxon>asterids</taxon>
        <taxon>lamiids</taxon>
        <taxon>Lamiales</taxon>
        <taxon>Oleaceae</taxon>
        <taxon>Forsythieae</taxon>
        <taxon>Forsythia</taxon>
    </lineage>
</organism>
<proteinExistence type="predicted"/>
<protein>
    <submittedName>
        <fullName evidence="1">Uncharacterized protein</fullName>
    </submittedName>
</protein>
<sequence>MKKVGKKSSGILCEFVGGGGGGQLDCVDLDLYRYGPTRLVAEGYGNGDNERGMDFGCLFGSRCIGGSANSSKVVVAGNLKFYIWRRRFEIQIGGGGGVATTVSKWWNSNVGLKWSVAVLGGR</sequence>
<name>A0ABD1XCM5_9LAMI</name>
<reference evidence="2" key="1">
    <citation type="submission" date="2024-07" db="EMBL/GenBank/DDBJ databases">
        <title>Two chromosome-level genome assemblies of Korean endemic species Abeliophyllum distichum and Forsythia ovata (Oleaceae).</title>
        <authorList>
            <person name="Jang H."/>
        </authorList>
    </citation>
    <scope>NUCLEOTIDE SEQUENCE [LARGE SCALE GENOMIC DNA]</scope>
</reference>
<comment type="caution">
    <text evidence="1">The sequence shown here is derived from an EMBL/GenBank/DDBJ whole genome shotgun (WGS) entry which is preliminary data.</text>
</comment>
<dbReference type="Proteomes" id="UP001604277">
    <property type="component" value="Unassembled WGS sequence"/>
</dbReference>
<dbReference type="EMBL" id="JBFOLJ010000001">
    <property type="protein sequence ID" value="KAL2559725.1"/>
    <property type="molecule type" value="Genomic_DNA"/>
</dbReference>
<keyword evidence="2" id="KW-1185">Reference proteome</keyword>
<evidence type="ECO:0000313" key="2">
    <source>
        <dbReference type="Proteomes" id="UP001604277"/>
    </source>
</evidence>
<accession>A0ABD1XCM5</accession>